<feature type="chain" id="PRO_5013372640" description="Pherophorin domain-containing protein" evidence="1">
    <location>
        <begin position="23"/>
        <end position="192"/>
    </location>
</feature>
<dbReference type="AlphaFoldDB" id="A0A250WTV4"/>
<keyword evidence="1" id="KW-0732">Signal</keyword>
<reference evidence="2 3" key="1">
    <citation type="submission" date="2017-08" db="EMBL/GenBank/DDBJ databases">
        <title>Acidophilic green algal genome provides insights into adaptation to an acidic environment.</title>
        <authorList>
            <person name="Hirooka S."/>
            <person name="Hirose Y."/>
            <person name="Kanesaki Y."/>
            <person name="Higuchi S."/>
            <person name="Fujiwara T."/>
            <person name="Onuma R."/>
            <person name="Era A."/>
            <person name="Ohbayashi R."/>
            <person name="Uzuka A."/>
            <person name="Nozaki H."/>
            <person name="Yoshikawa H."/>
            <person name="Miyagishima S.Y."/>
        </authorList>
    </citation>
    <scope>NUCLEOTIDE SEQUENCE [LARGE SCALE GENOMIC DNA]</scope>
    <source>
        <strain evidence="2 3">NIES-2499</strain>
    </source>
</reference>
<evidence type="ECO:0000256" key="1">
    <source>
        <dbReference type="SAM" id="SignalP"/>
    </source>
</evidence>
<dbReference type="Proteomes" id="UP000232323">
    <property type="component" value="Unassembled WGS sequence"/>
</dbReference>
<organism evidence="2 3">
    <name type="scientific">Chlamydomonas eustigma</name>
    <dbReference type="NCBI Taxonomy" id="1157962"/>
    <lineage>
        <taxon>Eukaryota</taxon>
        <taxon>Viridiplantae</taxon>
        <taxon>Chlorophyta</taxon>
        <taxon>core chlorophytes</taxon>
        <taxon>Chlorophyceae</taxon>
        <taxon>CS clade</taxon>
        <taxon>Chlamydomonadales</taxon>
        <taxon>Chlamydomonadaceae</taxon>
        <taxon>Chlamydomonas</taxon>
    </lineage>
</organism>
<feature type="signal peptide" evidence="1">
    <location>
        <begin position="1"/>
        <end position="22"/>
    </location>
</feature>
<evidence type="ECO:0008006" key="4">
    <source>
        <dbReference type="Google" id="ProtNLM"/>
    </source>
</evidence>
<gene>
    <name evidence="2" type="ORF">CEUSTIGMA_g1693.t1</name>
</gene>
<accession>A0A250WTV4</accession>
<keyword evidence="3" id="KW-1185">Reference proteome</keyword>
<proteinExistence type="predicted"/>
<sequence>MRTALLAVSILALAANFATSVAVLPPSKPSPLVGFPWCKCNNSAMPSFTLTYAGNSIIVKKQGKQIKQFLKLNFNLSPIPGVLLPQDLDKIVFPVYPSYQGLVSNISVNGAVISQSYDNFFVNNQIKVTLKLTSFPSISYYGSLGLSIPLSFEVPANPGFNMFLALEYSQFYYEMPALCPIGKILNTTNIAG</sequence>
<name>A0A250WTV4_9CHLO</name>
<evidence type="ECO:0000313" key="3">
    <source>
        <dbReference type="Proteomes" id="UP000232323"/>
    </source>
</evidence>
<dbReference type="EMBL" id="BEGY01000006">
    <property type="protein sequence ID" value="GAX74244.1"/>
    <property type="molecule type" value="Genomic_DNA"/>
</dbReference>
<evidence type="ECO:0000313" key="2">
    <source>
        <dbReference type="EMBL" id="GAX74244.1"/>
    </source>
</evidence>
<protein>
    <recommendedName>
        <fullName evidence="4">Pherophorin domain-containing protein</fullName>
    </recommendedName>
</protein>
<comment type="caution">
    <text evidence="2">The sequence shown here is derived from an EMBL/GenBank/DDBJ whole genome shotgun (WGS) entry which is preliminary data.</text>
</comment>